<keyword evidence="1" id="KW-0732">Signal</keyword>
<name>A0AAV5S2A6_MAUHU</name>
<keyword evidence="4" id="KW-1185">Reference proteome</keyword>
<dbReference type="EMBL" id="BTGD01000016">
    <property type="protein sequence ID" value="GMM57856.1"/>
    <property type="molecule type" value="Genomic_DNA"/>
</dbReference>
<dbReference type="Pfam" id="PF20493">
    <property type="entry name" value="WD-like_fungi"/>
    <property type="match status" value="1"/>
</dbReference>
<reference evidence="3 4" key="1">
    <citation type="journal article" date="2023" name="Elife">
        <title>Identification of key yeast species and microbe-microbe interactions impacting larval growth of Drosophila in the wild.</title>
        <authorList>
            <person name="Mure A."/>
            <person name="Sugiura Y."/>
            <person name="Maeda R."/>
            <person name="Honda K."/>
            <person name="Sakurai N."/>
            <person name="Takahashi Y."/>
            <person name="Watada M."/>
            <person name="Katoh T."/>
            <person name="Gotoh A."/>
            <person name="Gotoh Y."/>
            <person name="Taniguchi I."/>
            <person name="Nakamura K."/>
            <person name="Hayashi T."/>
            <person name="Katayama T."/>
            <person name="Uemura T."/>
            <person name="Hattori Y."/>
        </authorList>
    </citation>
    <scope>NUCLEOTIDE SEQUENCE [LARGE SCALE GENOMIC DNA]</scope>
    <source>
        <strain evidence="3 4">KH-74</strain>
    </source>
</reference>
<evidence type="ECO:0000313" key="3">
    <source>
        <dbReference type="EMBL" id="GMM57856.1"/>
    </source>
</evidence>
<sequence>MLIKLLFSIFNLLGIFASVASAAVVSYEAILPNILNGNISTNNGVSALVDWVSEQPHQCGLDVSIASLNNGEVMKDAVMLYEYALAGEKWGDALLLKHFILYNGQAHVYLNSSDLKYDLSRLLDGNETMRDIWIESSTNPQLKELYQSVDLVPPVRHLVPPARDLLYKRDDTQFDGSHVLDNDDFQNLGNWLGVGGNDTAQDGTGDYCWGSFCVSWSTRANFILN</sequence>
<evidence type="ECO:0000313" key="4">
    <source>
        <dbReference type="Proteomes" id="UP001377567"/>
    </source>
</evidence>
<comment type="caution">
    <text evidence="3">The sequence shown here is derived from an EMBL/GenBank/DDBJ whole genome shotgun (WGS) entry which is preliminary data.</text>
</comment>
<proteinExistence type="predicted"/>
<evidence type="ECO:0000256" key="1">
    <source>
        <dbReference type="SAM" id="SignalP"/>
    </source>
</evidence>
<evidence type="ECO:0000259" key="2">
    <source>
        <dbReference type="Pfam" id="PF20493"/>
    </source>
</evidence>
<feature type="chain" id="PRO_5043786620" description="WD-like domain-containing protein" evidence="1">
    <location>
        <begin position="23"/>
        <end position="225"/>
    </location>
</feature>
<gene>
    <name evidence="3" type="ORF">DAKH74_044720</name>
</gene>
<dbReference type="AlphaFoldDB" id="A0AAV5S2A6"/>
<feature type="domain" description="WD-like" evidence="2">
    <location>
        <begin position="65"/>
        <end position="223"/>
    </location>
</feature>
<dbReference type="InterPro" id="IPR046925">
    <property type="entry name" value="WD-like_fungi"/>
</dbReference>
<organism evidence="3 4">
    <name type="scientific">Maudiozyma humilis</name>
    <name type="common">Sour dough yeast</name>
    <name type="synonym">Kazachstania humilis</name>
    <dbReference type="NCBI Taxonomy" id="51915"/>
    <lineage>
        <taxon>Eukaryota</taxon>
        <taxon>Fungi</taxon>
        <taxon>Dikarya</taxon>
        <taxon>Ascomycota</taxon>
        <taxon>Saccharomycotina</taxon>
        <taxon>Saccharomycetes</taxon>
        <taxon>Saccharomycetales</taxon>
        <taxon>Saccharomycetaceae</taxon>
        <taxon>Maudiozyma</taxon>
    </lineage>
</organism>
<feature type="signal peptide" evidence="1">
    <location>
        <begin position="1"/>
        <end position="22"/>
    </location>
</feature>
<accession>A0AAV5S2A6</accession>
<protein>
    <recommendedName>
        <fullName evidence="2">WD-like domain-containing protein</fullName>
    </recommendedName>
</protein>
<dbReference type="Proteomes" id="UP001377567">
    <property type="component" value="Unassembled WGS sequence"/>
</dbReference>